<evidence type="ECO:0000256" key="2">
    <source>
        <dbReference type="ARBA" id="ARBA00023002"/>
    </source>
</evidence>
<keyword evidence="2" id="KW-0560">Oxidoreductase</keyword>
<evidence type="ECO:0000313" key="4">
    <source>
        <dbReference type="Proteomes" id="UP001501594"/>
    </source>
</evidence>
<dbReference type="PRINTS" id="PR00081">
    <property type="entry name" value="GDHRDH"/>
</dbReference>
<reference evidence="4" key="1">
    <citation type="journal article" date="2019" name="Int. J. Syst. Evol. Microbiol.">
        <title>The Global Catalogue of Microorganisms (GCM) 10K type strain sequencing project: providing services to taxonomists for standard genome sequencing and annotation.</title>
        <authorList>
            <consortium name="The Broad Institute Genomics Platform"/>
            <consortium name="The Broad Institute Genome Sequencing Center for Infectious Disease"/>
            <person name="Wu L."/>
            <person name="Ma J."/>
        </authorList>
    </citation>
    <scope>NUCLEOTIDE SEQUENCE [LARGE SCALE GENOMIC DNA]</scope>
    <source>
        <strain evidence="4">JCM 17442</strain>
    </source>
</reference>
<evidence type="ECO:0000256" key="1">
    <source>
        <dbReference type="ARBA" id="ARBA00006484"/>
    </source>
</evidence>
<dbReference type="InterPro" id="IPR051122">
    <property type="entry name" value="SDR_DHRS6-like"/>
</dbReference>
<dbReference type="InterPro" id="IPR036291">
    <property type="entry name" value="NAD(P)-bd_dom_sf"/>
</dbReference>
<sequence length="110" mass="11616">MAVVASSVGAMTTVTRNLALELAPARFNLLAAGFLDTPLSASLLGEGLEARRAQLREVLPIKRMVEVTEVAAQATYVMWNGAPTGAVFDIDGGESLLLSVEGRPPAEYSR</sequence>
<dbReference type="Gene3D" id="3.40.50.720">
    <property type="entry name" value="NAD(P)-binding Rossmann-like Domain"/>
    <property type="match status" value="1"/>
</dbReference>
<name>A0ABP8E1D2_9MICO</name>
<protein>
    <submittedName>
        <fullName evidence="3">Uncharacterized protein</fullName>
    </submittedName>
</protein>
<dbReference type="SUPFAM" id="SSF51735">
    <property type="entry name" value="NAD(P)-binding Rossmann-fold domains"/>
    <property type="match status" value="1"/>
</dbReference>
<dbReference type="PANTHER" id="PTHR43477:SF1">
    <property type="entry name" value="DIHYDROANTICAPSIN 7-DEHYDROGENASE"/>
    <property type="match status" value="1"/>
</dbReference>
<accession>A0ABP8E1D2</accession>
<dbReference type="Proteomes" id="UP001501594">
    <property type="component" value="Unassembled WGS sequence"/>
</dbReference>
<dbReference type="Pfam" id="PF13561">
    <property type="entry name" value="adh_short_C2"/>
    <property type="match status" value="1"/>
</dbReference>
<dbReference type="PANTHER" id="PTHR43477">
    <property type="entry name" value="DIHYDROANTICAPSIN 7-DEHYDROGENASE"/>
    <property type="match status" value="1"/>
</dbReference>
<gene>
    <name evidence="3" type="ORF">GCM10022256_16250</name>
</gene>
<proteinExistence type="inferred from homology"/>
<dbReference type="InterPro" id="IPR002347">
    <property type="entry name" value="SDR_fam"/>
</dbReference>
<organism evidence="3 4">
    <name type="scientific">Frondihabitans peucedani</name>
    <dbReference type="NCBI Taxonomy" id="598626"/>
    <lineage>
        <taxon>Bacteria</taxon>
        <taxon>Bacillati</taxon>
        <taxon>Actinomycetota</taxon>
        <taxon>Actinomycetes</taxon>
        <taxon>Micrococcales</taxon>
        <taxon>Microbacteriaceae</taxon>
        <taxon>Frondihabitans</taxon>
    </lineage>
</organism>
<dbReference type="EMBL" id="BAABAU010000001">
    <property type="protein sequence ID" value="GAA4266013.1"/>
    <property type="molecule type" value="Genomic_DNA"/>
</dbReference>
<keyword evidence="4" id="KW-1185">Reference proteome</keyword>
<evidence type="ECO:0000313" key="3">
    <source>
        <dbReference type="EMBL" id="GAA4266013.1"/>
    </source>
</evidence>
<comment type="caution">
    <text evidence="3">The sequence shown here is derived from an EMBL/GenBank/DDBJ whole genome shotgun (WGS) entry which is preliminary data.</text>
</comment>
<comment type="similarity">
    <text evidence="1">Belongs to the short-chain dehydrogenases/reductases (SDR) family.</text>
</comment>